<comment type="caution">
    <text evidence="1">The sequence shown here is derived from an EMBL/GenBank/DDBJ whole genome shotgun (WGS) entry which is preliminary data.</text>
</comment>
<reference evidence="1 2" key="1">
    <citation type="journal article" date="2021" name="Front. Genet.">
        <title>Chromosome-Level Genome Assembly Reveals Significant Gene Expansion in the Toll and IMD Signaling Pathways of Dendrolimus kikuchii.</title>
        <authorList>
            <person name="Zhou J."/>
            <person name="Wu P."/>
            <person name="Xiong Z."/>
            <person name="Liu N."/>
            <person name="Zhao N."/>
            <person name="Ji M."/>
            <person name="Qiu Y."/>
            <person name="Yang B."/>
        </authorList>
    </citation>
    <scope>NUCLEOTIDE SEQUENCE [LARGE SCALE GENOMIC DNA]</scope>
    <source>
        <strain evidence="1">Ann1</strain>
    </source>
</reference>
<proteinExistence type="predicted"/>
<organism evidence="1 2">
    <name type="scientific">Dendrolimus kikuchii</name>
    <dbReference type="NCBI Taxonomy" id="765133"/>
    <lineage>
        <taxon>Eukaryota</taxon>
        <taxon>Metazoa</taxon>
        <taxon>Ecdysozoa</taxon>
        <taxon>Arthropoda</taxon>
        <taxon>Hexapoda</taxon>
        <taxon>Insecta</taxon>
        <taxon>Pterygota</taxon>
        <taxon>Neoptera</taxon>
        <taxon>Endopterygota</taxon>
        <taxon>Lepidoptera</taxon>
        <taxon>Glossata</taxon>
        <taxon>Ditrysia</taxon>
        <taxon>Bombycoidea</taxon>
        <taxon>Lasiocampidae</taxon>
        <taxon>Dendrolimus</taxon>
    </lineage>
</organism>
<protein>
    <submittedName>
        <fullName evidence="1">Uncharacterized protein</fullName>
    </submittedName>
</protein>
<accession>A0ACC1DC89</accession>
<name>A0ACC1DC89_9NEOP</name>
<dbReference type="EMBL" id="CM034391">
    <property type="protein sequence ID" value="KAJ0181470.1"/>
    <property type="molecule type" value="Genomic_DNA"/>
</dbReference>
<sequence>MTRAMNVKEASEVCMNKPEWRSVVRAYPVRELVVAKVSKGLKGTLQKALKEAVAAVDEASKELLDRTATQEVALLRAANKRMEAEIEDLRNELVNIRKELTMPRGGPMVVTKSPLPPPPPATTATQNESTVATLVQLMEARFAAWEERMRPAQVTPSRPMRPPPTMTPHSPVLPVEEYPPLPSPKKAKTKGGAAARKEVPAPSLQTEAPPSTASAEGWATVTRRRKPKQAKPPATRGKNGPPNKSQQKEKRPSTQKASTTSSAKASERRPPKLREPKSSAVILTLKPGAAERGVSYGGLLEKAKQNIKLADLGIEGGVRLKTARTGARMLVLPGTSSAPKADALAERLRGVLDTEDVSISRPMKTIGVIVSGLDDCTTTDEVETAIARVADCPVDHIRSNGIRLGPDGLGTTVATCPVAAAKKLEGRKLLVGWASAVVKPLPVKAQRCYRCHVEGHVVARCTSEVDRSGLCYRCGQAGHKAATCRASPHCSVCEAAGSLTDFESWLADAGRIVAQSHPCPVLVAGDFNAKSTAWGSPATSARGRELEDWTIQNGLAILNRGTVHTCVRMRGGSIVDITFASPAIARRVQDWRVLEGEETLSDHRYIRFSVSPRSSGNQLPERPSADEYPRWALKRLDREALREALTINTWAEGPDGESPDIDEEAENLRSLMTSVCDAAMPRQGPQRPKNLVYWWNAEIARKRKACVVASRRYARYRRRRRRADDAVTVEAGLYEGYRSAKKELQVAIREAKSAAWVELLGTLDNDPWGRPYHLVRNKLRPWAPPLTQSLPPPLVADIVGALFPSRAEHPPPAMAPPSREAGPAWSKTKCPQ</sequence>
<evidence type="ECO:0000313" key="1">
    <source>
        <dbReference type="EMBL" id="KAJ0181470.1"/>
    </source>
</evidence>
<gene>
    <name evidence="1" type="ORF">K1T71_003555</name>
</gene>
<keyword evidence="2" id="KW-1185">Reference proteome</keyword>
<evidence type="ECO:0000313" key="2">
    <source>
        <dbReference type="Proteomes" id="UP000824533"/>
    </source>
</evidence>
<dbReference type="Proteomes" id="UP000824533">
    <property type="component" value="Linkage Group LG05"/>
</dbReference>